<dbReference type="GO" id="GO:0003700">
    <property type="term" value="F:DNA-binding transcription factor activity"/>
    <property type="evidence" value="ECO:0007669"/>
    <property type="project" value="InterPro"/>
</dbReference>
<sequence length="334" mass="39254">MNHQQLDEYLRQLDPIEKIQIKTGQNISDFDGNELLIEDESQIPRMQEDYFFDKGPIFINKHHRFADMPLHMHSFIEMNYVYSGTCKQFINGKELILNQGEVCILDLDVPHSIPALGKNDILVNIIMKKKTLSAAFLGQLGNEGIVSNFLANAISRNQRHDHYILFHSQDNKNLQYIIKNMMCEFFDEQDYSIKMIQFYMPVMFTELMRVYKFDKNFELAHTSEKTNIIELLQYIEQHYKDCSLTALAREFNFNPNYLGNMLKECTGKTFSKLVQMQRMVHASALLKNTNKSINDIAYEIGYESSSFFYRKFKQHFGCTPNQFRKNGKDLYQLS</sequence>
<organism evidence="5 6">
    <name type="scientific">Thermoactinomyces mirandus</name>
    <dbReference type="NCBI Taxonomy" id="2756294"/>
    <lineage>
        <taxon>Bacteria</taxon>
        <taxon>Bacillati</taxon>
        <taxon>Bacillota</taxon>
        <taxon>Bacilli</taxon>
        <taxon>Bacillales</taxon>
        <taxon>Thermoactinomycetaceae</taxon>
        <taxon>Thermoactinomyces</taxon>
    </lineage>
</organism>
<dbReference type="InterPro" id="IPR018062">
    <property type="entry name" value="HTH_AraC-typ_CS"/>
</dbReference>
<dbReference type="Gene3D" id="1.10.10.60">
    <property type="entry name" value="Homeodomain-like"/>
    <property type="match status" value="2"/>
</dbReference>
<accession>A0A7W1XQN8</accession>
<dbReference type="Gene3D" id="2.60.120.10">
    <property type="entry name" value="Jelly Rolls"/>
    <property type="match status" value="1"/>
</dbReference>
<dbReference type="SUPFAM" id="SSF51182">
    <property type="entry name" value="RmlC-like cupins"/>
    <property type="match status" value="1"/>
</dbReference>
<dbReference type="InterPro" id="IPR014710">
    <property type="entry name" value="RmlC-like_jellyroll"/>
</dbReference>
<keyword evidence="2" id="KW-0238">DNA-binding</keyword>
<evidence type="ECO:0000256" key="1">
    <source>
        <dbReference type="ARBA" id="ARBA00023015"/>
    </source>
</evidence>
<dbReference type="Pfam" id="PF12833">
    <property type="entry name" value="HTH_18"/>
    <property type="match status" value="1"/>
</dbReference>
<proteinExistence type="predicted"/>
<dbReference type="Proteomes" id="UP000538292">
    <property type="component" value="Unassembled WGS sequence"/>
</dbReference>
<dbReference type="PROSITE" id="PS00041">
    <property type="entry name" value="HTH_ARAC_FAMILY_1"/>
    <property type="match status" value="1"/>
</dbReference>
<dbReference type="InterPro" id="IPR020449">
    <property type="entry name" value="Tscrpt_reg_AraC-type_HTH"/>
</dbReference>
<dbReference type="InterPro" id="IPR011051">
    <property type="entry name" value="RmlC_Cupin_sf"/>
</dbReference>
<dbReference type="Pfam" id="PF02311">
    <property type="entry name" value="AraC_binding"/>
    <property type="match status" value="1"/>
</dbReference>
<dbReference type="SUPFAM" id="SSF46689">
    <property type="entry name" value="Homeodomain-like"/>
    <property type="match status" value="1"/>
</dbReference>
<dbReference type="GO" id="GO:0043565">
    <property type="term" value="F:sequence-specific DNA binding"/>
    <property type="evidence" value="ECO:0007669"/>
    <property type="project" value="InterPro"/>
</dbReference>
<dbReference type="CDD" id="cd06996">
    <property type="entry name" value="cupin_Lmo2851-like_N"/>
    <property type="match status" value="1"/>
</dbReference>
<keyword evidence="6" id="KW-1185">Reference proteome</keyword>
<dbReference type="EMBL" id="JACEOL010000009">
    <property type="protein sequence ID" value="MBA4601376.1"/>
    <property type="molecule type" value="Genomic_DNA"/>
</dbReference>
<evidence type="ECO:0000313" key="6">
    <source>
        <dbReference type="Proteomes" id="UP000538292"/>
    </source>
</evidence>
<evidence type="ECO:0000313" key="5">
    <source>
        <dbReference type="EMBL" id="MBA4601376.1"/>
    </source>
</evidence>
<protein>
    <submittedName>
        <fullName evidence="5">Helix-turn-helix domain-containing protein</fullName>
    </submittedName>
</protein>
<evidence type="ECO:0000256" key="3">
    <source>
        <dbReference type="ARBA" id="ARBA00023163"/>
    </source>
</evidence>
<dbReference type="AlphaFoldDB" id="A0A7W1XQN8"/>
<feature type="domain" description="HTH araC/xylS-type" evidence="4">
    <location>
        <begin position="229"/>
        <end position="326"/>
    </location>
</feature>
<dbReference type="RefSeq" id="WP_181737776.1">
    <property type="nucleotide sequence ID" value="NZ_JACEOL010000009.1"/>
</dbReference>
<keyword evidence="3" id="KW-0804">Transcription</keyword>
<keyword evidence="1" id="KW-0805">Transcription regulation</keyword>
<dbReference type="PANTHER" id="PTHR43280:SF28">
    <property type="entry name" value="HTH-TYPE TRANSCRIPTIONAL ACTIVATOR RHAS"/>
    <property type="match status" value="1"/>
</dbReference>
<evidence type="ECO:0000256" key="2">
    <source>
        <dbReference type="ARBA" id="ARBA00023125"/>
    </source>
</evidence>
<dbReference type="InterPro" id="IPR018060">
    <property type="entry name" value="HTH_AraC"/>
</dbReference>
<evidence type="ECO:0000259" key="4">
    <source>
        <dbReference type="PROSITE" id="PS01124"/>
    </source>
</evidence>
<reference evidence="5 6" key="1">
    <citation type="submission" date="2020-07" db="EMBL/GenBank/DDBJ databases">
        <title>Thermoactinomyces phylogeny.</title>
        <authorList>
            <person name="Dunlap C."/>
        </authorList>
    </citation>
    <scope>NUCLEOTIDE SEQUENCE [LARGE SCALE GENOMIC DNA]</scope>
    <source>
        <strain evidence="5 6">AMNI-1</strain>
    </source>
</reference>
<dbReference type="InterPro" id="IPR003313">
    <property type="entry name" value="AraC-bd"/>
</dbReference>
<gene>
    <name evidence="5" type="ORF">H2C83_03380</name>
</gene>
<dbReference type="PANTHER" id="PTHR43280">
    <property type="entry name" value="ARAC-FAMILY TRANSCRIPTIONAL REGULATOR"/>
    <property type="match status" value="1"/>
</dbReference>
<dbReference type="PRINTS" id="PR00032">
    <property type="entry name" value="HTHARAC"/>
</dbReference>
<comment type="caution">
    <text evidence="5">The sequence shown here is derived from an EMBL/GenBank/DDBJ whole genome shotgun (WGS) entry which is preliminary data.</text>
</comment>
<name>A0A7W1XQN8_9BACL</name>
<dbReference type="InterPro" id="IPR009057">
    <property type="entry name" value="Homeodomain-like_sf"/>
</dbReference>
<dbReference type="PROSITE" id="PS01124">
    <property type="entry name" value="HTH_ARAC_FAMILY_2"/>
    <property type="match status" value="1"/>
</dbReference>
<dbReference type="SMART" id="SM00342">
    <property type="entry name" value="HTH_ARAC"/>
    <property type="match status" value="1"/>
</dbReference>